<evidence type="ECO:0000256" key="1">
    <source>
        <dbReference type="SAM" id="SignalP"/>
    </source>
</evidence>
<evidence type="ECO:0000313" key="2">
    <source>
        <dbReference type="EMBL" id="OQP64115.1"/>
    </source>
</evidence>
<dbReference type="OrthoDB" id="9949416at2"/>
<dbReference type="AlphaFoldDB" id="A0A1V9G0G2"/>
<gene>
    <name evidence="2" type="ORF">A3860_22170</name>
</gene>
<dbReference type="EMBL" id="LVYD01000043">
    <property type="protein sequence ID" value="OQP64115.1"/>
    <property type="molecule type" value="Genomic_DNA"/>
</dbReference>
<feature type="chain" id="PRO_5012912738" evidence="1">
    <location>
        <begin position="24"/>
        <end position="66"/>
    </location>
</feature>
<protein>
    <submittedName>
        <fullName evidence="2">Uncharacterized protein</fullName>
    </submittedName>
</protein>
<dbReference type="RefSeq" id="WP_081147296.1">
    <property type="nucleotide sequence ID" value="NZ_LVYD01000043.1"/>
</dbReference>
<dbReference type="Proteomes" id="UP000192796">
    <property type="component" value="Unassembled WGS sequence"/>
</dbReference>
<name>A0A1V9G0G2_9BACT</name>
<reference evidence="2 3" key="1">
    <citation type="submission" date="2016-03" db="EMBL/GenBank/DDBJ databases">
        <title>Niastella vici sp. nov., isolated from farmland soil.</title>
        <authorList>
            <person name="Chen L."/>
            <person name="Wang D."/>
            <person name="Yang S."/>
            <person name="Wang G."/>
        </authorList>
    </citation>
    <scope>NUCLEOTIDE SEQUENCE [LARGE SCALE GENOMIC DNA]</scope>
    <source>
        <strain evidence="2 3">DJ57</strain>
    </source>
</reference>
<proteinExistence type="predicted"/>
<feature type="signal peptide" evidence="1">
    <location>
        <begin position="1"/>
        <end position="23"/>
    </location>
</feature>
<comment type="caution">
    <text evidence="2">The sequence shown here is derived from an EMBL/GenBank/DDBJ whole genome shotgun (WGS) entry which is preliminary data.</text>
</comment>
<keyword evidence="1" id="KW-0732">Signal</keyword>
<organism evidence="2 3">
    <name type="scientific">Niastella vici</name>
    <dbReference type="NCBI Taxonomy" id="1703345"/>
    <lineage>
        <taxon>Bacteria</taxon>
        <taxon>Pseudomonadati</taxon>
        <taxon>Bacteroidota</taxon>
        <taxon>Chitinophagia</taxon>
        <taxon>Chitinophagales</taxon>
        <taxon>Chitinophagaceae</taxon>
        <taxon>Niastella</taxon>
    </lineage>
</organism>
<accession>A0A1V9G0G2</accession>
<keyword evidence="3" id="KW-1185">Reference proteome</keyword>
<sequence length="66" mass="6999">MKKVRISLAALTLVLAITGTTMANKVQKTFDLCSKVDPKGLVCTGGDTYCCTDDAGNPVFFTPVTK</sequence>
<evidence type="ECO:0000313" key="3">
    <source>
        <dbReference type="Proteomes" id="UP000192796"/>
    </source>
</evidence>
<dbReference type="STRING" id="1703345.A3860_22170"/>